<evidence type="ECO:0000256" key="6">
    <source>
        <dbReference type="ARBA" id="ARBA00023136"/>
    </source>
</evidence>
<feature type="transmembrane region" description="Helical" evidence="7">
    <location>
        <begin position="326"/>
        <end position="343"/>
    </location>
</feature>
<dbReference type="GO" id="GO:0016020">
    <property type="term" value="C:membrane"/>
    <property type="evidence" value="ECO:0007669"/>
    <property type="project" value="GOC"/>
</dbReference>
<protein>
    <submittedName>
        <fullName evidence="9">Sterol desaturase family protein</fullName>
    </submittedName>
</protein>
<sequence length="401" mass="47380">MALNWTALAIPAFFIFLGLEYIASVRKKRNLFTFESSVANISIGIAERLMNLFVSASFYGLFYYIYDAFALFEIPATFWMWIILLLATDLIWYWYHRLSHEINLFWAAHIVHHQSEDFNYTVSARITIIQAFLRNAFWCILPLLGFHPAMVISILVIHGTYSFFTHTQVIGKLGWFEHVLITPSHHRVHHASNEKYLNKNYGDLFIFWDKLFGTFQREEEQPDYGLTHPLKSYSFMWQHFHYFMEMFAAFRKAETFSEKFRVVFGKPEDLDQQVRKVLERKFLPYKTQAKSTLRFKAYLTLQMIFTIAGLFSLILFIDYADLADKVFATLLIITTLVNCGALLEQRRWIYYLEYLRLFFVTALLSWHLGSAEILMAGALFIIFSATSDSVKRWYLKFVYDL</sequence>
<comment type="subcellular location">
    <subcellularLocation>
        <location evidence="1">Endomembrane system</location>
        <topology evidence="1">Multi-pass membrane protein</topology>
    </subcellularLocation>
</comment>
<keyword evidence="2 7" id="KW-0812">Transmembrane</keyword>
<reference evidence="9 10" key="1">
    <citation type="submission" date="2021-05" db="EMBL/GenBank/DDBJ databases">
        <title>A Polyphasic approach of four new species of the genus Ohtaekwangia: Ohtaekwangia histidinii sp. nov., Ohtaekwangia cretensis sp. nov., Ohtaekwangia indiensis sp. nov., Ohtaekwangia reichenbachii sp. nov. from diverse environment.</title>
        <authorList>
            <person name="Octaviana S."/>
        </authorList>
    </citation>
    <scope>NUCLEOTIDE SEQUENCE [LARGE SCALE GENOMIC DNA]</scope>
    <source>
        <strain evidence="9 10">PWU4</strain>
    </source>
</reference>
<evidence type="ECO:0000256" key="5">
    <source>
        <dbReference type="ARBA" id="ARBA00023098"/>
    </source>
</evidence>
<keyword evidence="6 7" id="KW-0472">Membrane</keyword>
<dbReference type="PANTHER" id="PTHR21624">
    <property type="entry name" value="STEROL DESATURASE-RELATED PROTEIN"/>
    <property type="match status" value="1"/>
</dbReference>
<keyword evidence="10" id="KW-1185">Reference proteome</keyword>
<comment type="caution">
    <text evidence="9">The sequence shown here is derived from an EMBL/GenBank/DDBJ whole genome shotgun (WGS) entry which is preliminary data.</text>
</comment>
<keyword evidence="3 7" id="KW-1133">Transmembrane helix</keyword>
<proteinExistence type="predicted"/>
<dbReference type="EMBL" id="JAHESF010000041">
    <property type="protein sequence ID" value="MBT1700479.1"/>
    <property type="molecule type" value="Genomic_DNA"/>
</dbReference>
<dbReference type="GO" id="GO:0012505">
    <property type="term" value="C:endomembrane system"/>
    <property type="evidence" value="ECO:0007669"/>
    <property type="project" value="UniProtKB-SubCell"/>
</dbReference>
<dbReference type="PANTHER" id="PTHR21624:SF1">
    <property type="entry name" value="ALKYLGLYCEROL MONOOXYGENASE"/>
    <property type="match status" value="1"/>
</dbReference>
<dbReference type="AlphaFoldDB" id="A0AAP2GLU2"/>
<keyword evidence="4" id="KW-0560">Oxidoreductase</keyword>
<dbReference type="Proteomes" id="UP001319200">
    <property type="component" value="Unassembled WGS sequence"/>
</dbReference>
<feature type="transmembrane region" description="Helical" evidence="7">
    <location>
        <begin position="355"/>
        <end position="383"/>
    </location>
</feature>
<evidence type="ECO:0000256" key="7">
    <source>
        <dbReference type="SAM" id="Phobius"/>
    </source>
</evidence>
<evidence type="ECO:0000313" key="9">
    <source>
        <dbReference type="EMBL" id="MBT1700479.1"/>
    </source>
</evidence>
<feature type="transmembrane region" description="Helical" evidence="7">
    <location>
        <begin position="298"/>
        <end position="320"/>
    </location>
</feature>
<dbReference type="InterPro" id="IPR051689">
    <property type="entry name" value="Sterol_desaturase/TMEM195"/>
</dbReference>
<name>A0AAP2GLU2_9BACT</name>
<evidence type="ECO:0000256" key="2">
    <source>
        <dbReference type="ARBA" id="ARBA00022692"/>
    </source>
</evidence>
<evidence type="ECO:0000256" key="4">
    <source>
        <dbReference type="ARBA" id="ARBA00023002"/>
    </source>
</evidence>
<feature type="transmembrane region" description="Helical" evidence="7">
    <location>
        <begin position="45"/>
        <end position="66"/>
    </location>
</feature>
<feature type="transmembrane region" description="Helical" evidence="7">
    <location>
        <begin position="6"/>
        <end position="24"/>
    </location>
</feature>
<evidence type="ECO:0000256" key="3">
    <source>
        <dbReference type="ARBA" id="ARBA00022989"/>
    </source>
</evidence>
<evidence type="ECO:0000259" key="8">
    <source>
        <dbReference type="Pfam" id="PF04116"/>
    </source>
</evidence>
<dbReference type="RefSeq" id="WP_254169147.1">
    <property type="nucleotide sequence ID" value="NZ_JAHESF010000041.1"/>
</dbReference>
<evidence type="ECO:0000256" key="1">
    <source>
        <dbReference type="ARBA" id="ARBA00004127"/>
    </source>
</evidence>
<dbReference type="Pfam" id="PF04116">
    <property type="entry name" value="FA_hydroxylase"/>
    <property type="match status" value="1"/>
</dbReference>
<dbReference type="GO" id="GO:0050479">
    <property type="term" value="F:glyceryl-ether monooxygenase activity"/>
    <property type="evidence" value="ECO:0007669"/>
    <property type="project" value="TreeGrafter"/>
</dbReference>
<accession>A0AAP2GLU2</accession>
<feature type="transmembrane region" description="Helical" evidence="7">
    <location>
        <begin position="78"/>
        <end position="95"/>
    </location>
</feature>
<gene>
    <name evidence="9" type="ORF">KK083_26565</name>
</gene>
<organism evidence="9 10">
    <name type="scientific">Chryseosolibacter histidini</name>
    <dbReference type="NCBI Taxonomy" id="2782349"/>
    <lineage>
        <taxon>Bacteria</taxon>
        <taxon>Pseudomonadati</taxon>
        <taxon>Bacteroidota</taxon>
        <taxon>Cytophagia</taxon>
        <taxon>Cytophagales</taxon>
        <taxon>Chryseotaleaceae</taxon>
        <taxon>Chryseosolibacter</taxon>
    </lineage>
</organism>
<dbReference type="GO" id="GO:0008610">
    <property type="term" value="P:lipid biosynthetic process"/>
    <property type="evidence" value="ECO:0007669"/>
    <property type="project" value="InterPro"/>
</dbReference>
<feature type="domain" description="Fatty acid hydroxylase" evidence="8">
    <location>
        <begin position="81"/>
        <end position="214"/>
    </location>
</feature>
<dbReference type="GO" id="GO:0006643">
    <property type="term" value="P:membrane lipid metabolic process"/>
    <property type="evidence" value="ECO:0007669"/>
    <property type="project" value="TreeGrafter"/>
</dbReference>
<keyword evidence="5" id="KW-0443">Lipid metabolism</keyword>
<dbReference type="GO" id="GO:0005506">
    <property type="term" value="F:iron ion binding"/>
    <property type="evidence" value="ECO:0007669"/>
    <property type="project" value="InterPro"/>
</dbReference>
<dbReference type="InterPro" id="IPR006694">
    <property type="entry name" value="Fatty_acid_hydroxylase"/>
</dbReference>
<evidence type="ECO:0000313" key="10">
    <source>
        <dbReference type="Proteomes" id="UP001319200"/>
    </source>
</evidence>